<reference evidence="1" key="1">
    <citation type="journal article" date="2014" name="Front. Microbiol.">
        <title>High frequency of phylogenetically diverse reductive dehalogenase-homologous genes in deep subseafloor sedimentary metagenomes.</title>
        <authorList>
            <person name="Kawai M."/>
            <person name="Futagami T."/>
            <person name="Toyoda A."/>
            <person name="Takaki Y."/>
            <person name="Nishi S."/>
            <person name="Hori S."/>
            <person name="Arai W."/>
            <person name="Tsubouchi T."/>
            <person name="Morono Y."/>
            <person name="Uchiyama I."/>
            <person name="Ito T."/>
            <person name="Fujiyama A."/>
            <person name="Inagaki F."/>
            <person name="Takami H."/>
        </authorList>
    </citation>
    <scope>NUCLEOTIDE SEQUENCE</scope>
    <source>
        <strain evidence="1">Expedition CK06-06</strain>
    </source>
</reference>
<name>X1LQE7_9ZZZZ</name>
<organism evidence="1">
    <name type="scientific">marine sediment metagenome</name>
    <dbReference type="NCBI Taxonomy" id="412755"/>
    <lineage>
        <taxon>unclassified sequences</taxon>
        <taxon>metagenomes</taxon>
        <taxon>ecological metagenomes</taxon>
    </lineage>
</organism>
<feature type="non-terminal residue" evidence="1">
    <location>
        <position position="256"/>
    </location>
</feature>
<sequence>TWSSGSVPKEALDQSLHDNIDPPVKDLKIVPVRKNRTSSEVIFLIDIPKSKDIPHTVRPSSFYERLNFEKQPMKRDEIFRLMKERLSYERCALYRFWLIGSLDPFMGDVIIYLSGRHAIRAKVNELFEEITKKTPDEIVELMKKLDFGVFRRLDLSFYSLKLDLDRIKRYPHNEITPEESILLQNFEEWLPSTEREISGWLLSEAKFLGIEEDKLDTLIKERIGVDEHFLHTLKTFHIGRILGICKLVLKLKKILE</sequence>
<evidence type="ECO:0000313" key="1">
    <source>
        <dbReference type="EMBL" id="GAI04610.1"/>
    </source>
</evidence>
<dbReference type="AlphaFoldDB" id="X1LQE7"/>
<proteinExistence type="predicted"/>
<accession>X1LQE7</accession>
<dbReference type="EMBL" id="BARV01011165">
    <property type="protein sequence ID" value="GAI04610.1"/>
    <property type="molecule type" value="Genomic_DNA"/>
</dbReference>
<comment type="caution">
    <text evidence="1">The sequence shown here is derived from an EMBL/GenBank/DDBJ whole genome shotgun (WGS) entry which is preliminary data.</text>
</comment>
<protein>
    <submittedName>
        <fullName evidence="1">Uncharacterized protein</fullName>
    </submittedName>
</protein>
<gene>
    <name evidence="1" type="ORF">S06H3_21299</name>
</gene>
<feature type="non-terminal residue" evidence="1">
    <location>
        <position position="1"/>
    </location>
</feature>